<feature type="site" description="Contributes to redox potential value" evidence="8">
    <location>
        <position position="31"/>
    </location>
</feature>
<gene>
    <name evidence="11" type="ORF">A2642_05205</name>
</gene>
<dbReference type="SUPFAM" id="SSF52833">
    <property type="entry name" value="Thioredoxin-like"/>
    <property type="match status" value="1"/>
</dbReference>
<reference evidence="11 12" key="1">
    <citation type="journal article" date="2016" name="Nat. Commun.">
        <title>Thousands of microbial genomes shed light on interconnected biogeochemical processes in an aquifer system.</title>
        <authorList>
            <person name="Anantharaman K."/>
            <person name="Brown C.T."/>
            <person name="Hug L.A."/>
            <person name="Sharon I."/>
            <person name="Castelle C.J."/>
            <person name="Probst A.J."/>
            <person name="Thomas B.C."/>
            <person name="Singh A."/>
            <person name="Wilkins M.J."/>
            <person name="Karaoz U."/>
            <person name="Brodie E.L."/>
            <person name="Williams K.H."/>
            <person name="Hubbard S.S."/>
            <person name="Banfield J.F."/>
        </authorList>
    </citation>
    <scope>NUCLEOTIDE SEQUENCE [LARGE SCALE GENOMIC DNA]</scope>
</reference>
<dbReference type="PRINTS" id="PR00421">
    <property type="entry name" value="THIOREDOXIN"/>
</dbReference>
<keyword evidence="5 9" id="KW-0676">Redox-active center</keyword>
<evidence type="ECO:0000256" key="6">
    <source>
        <dbReference type="NCBIfam" id="TIGR01068"/>
    </source>
</evidence>
<name>A0A1F6V1X0_9BACT</name>
<comment type="similarity">
    <text evidence="1 7">Belongs to the thioredoxin family.</text>
</comment>
<organism evidence="11 12">
    <name type="scientific">Candidatus Nomurabacteria bacterium RIFCSPHIGHO2_01_FULL_39_10</name>
    <dbReference type="NCBI Taxonomy" id="1801733"/>
    <lineage>
        <taxon>Bacteria</taxon>
        <taxon>Candidatus Nomuraibacteriota</taxon>
    </lineage>
</organism>
<dbReference type="PIRSF" id="PIRSF000077">
    <property type="entry name" value="Thioredoxin"/>
    <property type="match status" value="1"/>
</dbReference>
<dbReference type="GO" id="GO:0015035">
    <property type="term" value="F:protein-disulfide reductase activity"/>
    <property type="evidence" value="ECO:0007669"/>
    <property type="project" value="UniProtKB-UniRule"/>
</dbReference>
<protein>
    <recommendedName>
        <fullName evidence="6 7">Thioredoxin</fullName>
    </recommendedName>
</protein>
<dbReference type="InterPro" id="IPR013766">
    <property type="entry name" value="Thioredoxin_domain"/>
</dbReference>
<keyword evidence="4 9" id="KW-1015">Disulfide bond</keyword>
<sequence>MVQELNATTFQSDVLKSKLPVIVDFWAEWCGPCKMMAPVFEEVSKEYSGKLNFAKLNTEQFGEIAAESGVTGIPCLIIFHKGEEADRIVGFMPKPMLKQKIDEILRKL</sequence>
<evidence type="ECO:0000256" key="5">
    <source>
        <dbReference type="ARBA" id="ARBA00023284"/>
    </source>
</evidence>
<keyword evidence="2" id="KW-0813">Transport</keyword>
<keyword evidence="3" id="KW-0249">Electron transport</keyword>
<dbReference type="Pfam" id="PF00085">
    <property type="entry name" value="Thioredoxin"/>
    <property type="match status" value="1"/>
</dbReference>
<feature type="active site" description="Nucleophile" evidence="8">
    <location>
        <position position="30"/>
    </location>
</feature>
<dbReference type="GO" id="GO:0005737">
    <property type="term" value="C:cytoplasm"/>
    <property type="evidence" value="ECO:0007669"/>
    <property type="project" value="TreeGrafter"/>
</dbReference>
<evidence type="ECO:0000256" key="9">
    <source>
        <dbReference type="PIRSR" id="PIRSR000077-4"/>
    </source>
</evidence>
<dbReference type="NCBIfam" id="TIGR01068">
    <property type="entry name" value="thioredoxin"/>
    <property type="match status" value="1"/>
</dbReference>
<dbReference type="FunFam" id="3.40.30.10:FF:000001">
    <property type="entry name" value="Thioredoxin"/>
    <property type="match status" value="1"/>
</dbReference>
<dbReference type="PANTHER" id="PTHR45663">
    <property type="entry name" value="GEO12009P1"/>
    <property type="match status" value="1"/>
</dbReference>
<feature type="disulfide bond" description="Redox-active" evidence="9">
    <location>
        <begin position="30"/>
        <end position="33"/>
    </location>
</feature>
<dbReference type="AlphaFoldDB" id="A0A1F6V1X0"/>
<evidence type="ECO:0000313" key="12">
    <source>
        <dbReference type="Proteomes" id="UP000178700"/>
    </source>
</evidence>
<proteinExistence type="inferred from homology"/>
<evidence type="ECO:0000256" key="2">
    <source>
        <dbReference type="ARBA" id="ARBA00022448"/>
    </source>
</evidence>
<dbReference type="InterPro" id="IPR036249">
    <property type="entry name" value="Thioredoxin-like_sf"/>
</dbReference>
<dbReference type="EMBL" id="MFTJ01000065">
    <property type="protein sequence ID" value="OGI63680.1"/>
    <property type="molecule type" value="Genomic_DNA"/>
</dbReference>
<evidence type="ECO:0000313" key="11">
    <source>
        <dbReference type="EMBL" id="OGI63680.1"/>
    </source>
</evidence>
<dbReference type="Proteomes" id="UP000178700">
    <property type="component" value="Unassembled WGS sequence"/>
</dbReference>
<evidence type="ECO:0000256" key="1">
    <source>
        <dbReference type="ARBA" id="ARBA00008987"/>
    </source>
</evidence>
<dbReference type="CDD" id="cd02947">
    <property type="entry name" value="TRX_family"/>
    <property type="match status" value="1"/>
</dbReference>
<dbReference type="PROSITE" id="PS00194">
    <property type="entry name" value="THIOREDOXIN_1"/>
    <property type="match status" value="1"/>
</dbReference>
<evidence type="ECO:0000256" key="7">
    <source>
        <dbReference type="PIRNR" id="PIRNR000077"/>
    </source>
</evidence>
<evidence type="ECO:0000259" key="10">
    <source>
        <dbReference type="PROSITE" id="PS51352"/>
    </source>
</evidence>
<evidence type="ECO:0000256" key="4">
    <source>
        <dbReference type="ARBA" id="ARBA00023157"/>
    </source>
</evidence>
<feature type="site" description="Contributes to redox potential value" evidence="8">
    <location>
        <position position="32"/>
    </location>
</feature>
<feature type="site" description="Deprotonates C-terminal active site Cys" evidence="8">
    <location>
        <position position="24"/>
    </location>
</feature>
<dbReference type="InterPro" id="IPR017937">
    <property type="entry name" value="Thioredoxin_CS"/>
</dbReference>
<feature type="active site" description="Nucleophile" evidence="8">
    <location>
        <position position="33"/>
    </location>
</feature>
<evidence type="ECO:0000256" key="3">
    <source>
        <dbReference type="ARBA" id="ARBA00022982"/>
    </source>
</evidence>
<feature type="domain" description="Thioredoxin" evidence="10">
    <location>
        <begin position="1"/>
        <end position="106"/>
    </location>
</feature>
<dbReference type="InterPro" id="IPR005746">
    <property type="entry name" value="Thioredoxin"/>
</dbReference>
<comment type="caution">
    <text evidence="11">The sequence shown here is derived from an EMBL/GenBank/DDBJ whole genome shotgun (WGS) entry which is preliminary data.</text>
</comment>
<dbReference type="PANTHER" id="PTHR45663:SF11">
    <property type="entry name" value="GEO12009P1"/>
    <property type="match status" value="1"/>
</dbReference>
<accession>A0A1F6V1X0</accession>
<evidence type="ECO:0000256" key="8">
    <source>
        <dbReference type="PIRSR" id="PIRSR000077-1"/>
    </source>
</evidence>
<dbReference type="Gene3D" id="3.40.30.10">
    <property type="entry name" value="Glutaredoxin"/>
    <property type="match status" value="1"/>
</dbReference>
<dbReference type="PROSITE" id="PS51352">
    <property type="entry name" value="THIOREDOXIN_2"/>
    <property type="match status" value="1"/>
</dbReference>